<dbReference type="Gene3D" id="3.30.420.10">
    <property type="entry name" value="Ribonuclease H-like superfamily/Ribonuclease H"/>
    <property type="match status" value="1"/>
</dbReference>
<dbReference type="InterPro" id="IPR036397">
    <property type="entry name" value="RNaseH_sf"/>
</dbReference>
<dbReference type="Proteomes" id="UP001177744">
    <property type="component" value="Unassembled WGS sequence"/>
</dbReference>
<organism evidence="3 4">
    <name type="scientific">Cnephaeus nilssonii</name>
    <name type="common">Northern bat</name>
    <name type="synonym">Eptesicus nilssonii</name>
    <dbReference type="NCBI Taxonomy" id="3371016"/>
    <lineage>
        <taxon>Eukaryota</taxon>
        <taxon>Metazoa</taxon>
        <taxon>Chordata</taxon>
        <taxon>Craniata</taxon>
        <taxon>Vertebrata</taxon>
        <taxon>Euteleostomi</taxon>
        <taxon>Mammalia</taxon>
        <taxon>Eutheria</taxon>
        <taxon>Laurasiatheria</taxon>
        <taxon>Chiroptera</taxon>
        <taxon>Yangochiroptera</taxon>
        <taxon>Vespertilionidae</taxon>
        <taxon>Cnephaeus</taxon>
    </lineage>
</organism>
<feature type="domain" description="Zinc finger H2C2-type histone UAS binding" evidence="2">
    <location>
        <begin position="178"/>
        <end position="214"/>
    </location>
</feature>
<dbReference type="InterPro" id="IPR015416">
    <property type="entry name" value="Znf_H2C2_histone_UAS-bd"/>
</dbReference>
<evidence type="ECO:0000256" key="1">
    <source>
        <dbReference type="SAM" id="MobiDB-lite"/>
    </source>
</evidence>
<gene>
    <name evidence="3" type="ORF">QTO34_001638</name>
</gene>
<evidence type="ECO:0000259" key="2">
    <source>
        <dbReference type="Pfam" id="PF09337"/>
    </source>
</evidence>
<protein>
    <recommendedName>
        <fullName evidence="2">Zinc finger H2C2-type histone UAS binding domain-containing protein</fullName>
    </recommendedName>
</protein>
<dbReference type="GO" id="GO:0003676">
    <property type="term" value="F:nucleic acid binding"/>
    <property type="evidence" value="ECO:0007669"/>
    <property type="project" value="InterPro"/>
</dbReference>
<sequence>MDEGPGTPESFGHDSRKVIWAQGLGSRDTAQKAELIALTQALRWAKGRTERGLLTWGGGRGEEIKKVPEILALLAALWLPKAVAGIHCRGHQSADTPEVRGNAFADKTAKEAAPKPVGPLHILLALPAKVFEETPVYLETDNELGKRLEVKEASGGWRELPDTRLFIPEALGGSSFLSTHLGGTKLVGLLKRDYYIPKLFQVSKDIARRCHVCAQVNPGRHSPWAQGTRLRGRSPGEHLGSRLYRIAPGQGGYDTCWFLLTRCLVWPEAYPTKSEAAQIVVKKLSQKLSPVLAYLLRWGLTMAWHSLPTSLNYWQKYLTTSWSERLTETHPLGLHLHHLHSNQETSVVAEARAIIPGGQVDWTLHCCPQHPISGEGCGGKKVLDPSNSNQESGIRVPAGEMDHPAHQRPLKI</sequence>
<dbReference type="Gene3D" id="1.10.340.70">
    <property type="match status" value="1"/>
</dbReference>
<feature type="region of interest" description="Disordered" evidence="1">
    <location>
        <begin position="378"/>
        <end position="412"/>
    </location>
</feature>
<accession>A0AA40LLV0</accession>
<name>A0AA40LLV0_CNENI</name>
<keyword evidence="4" id="KW-1185">Reference proteome</keyword>
<dbReference type="SUPFAM" id="SSF53098">
    <property type="entry name" value="Ribonuclease H-like"/>
    <property type="match status" value="1"/>
</dbReference>
<reference evidence="3" key="1">
    <citation type="submission" date="2023-06" db="EMBL/GenBank/DDBJ databases">
        <title>Reference genome for the Northern bat (Eptesicus nilssonii), a most northern bat species.</title>
        <authorList>
            <person name="Laine V.N."/>
            <person name="Pulliainen A.T."/>
            <person name="Lilley T.M."/>
        </authorList>
    </citation>
    <scope>NUCLEOTIDE SEQUENCE</scope>
    <source>
        <strain evidence="3">BLF_Eptnil</strain>
        <tissue evidence="3">Kidney</tissue>
    </source>
</reference>
<dbReference type="EMBL" id="JAULJE010000010">
    <property type="protein sequence ID" value="KAK1338521.1"/>
    <property type="molecule type" value="Genomic_DNA"/>
</dbReference>
<dbReference type="AlphaFoldDB" id="A0AA40LLV0"/>
<evidence type="ECO:0000313" key="3">
    <source>
        <dbReference type="EMBL" id="KAK1338521.1"/>
    </source>
</evidence>
<dbReference type="InterPro" id="IPR012337">
    <property type="entry name" value="RNaseH-like_sf"/>
</dbReference>
<comment type="caution">
    <text evidence="3">The sequence shown here is derived from an EMBL/GenBank/DDBJ whole genome shotgun (WGS) entry which is preliminary data.</text>
</comment>
<dbReference type="Pfam" id="PF09337">
    <property type="entry name" value="zf-H2C2"/>
    <property type="match status" value="1"/>
</dbReference>
<proteinExistence type="predicted"/>
<evidence type="ECO:0000313" key="4">
    <source>
        <dbReference type="Proteomes" id="UP001177744"/>
    </source>
</evidence>